<organism evidence="2 3">
    <name type="scientific">Catenibacterium faecis</name>
    <dbReference type="NCBI Taxonomy" id="2764323"/>
    <lineage>
        <taxon>Bacteria</taxon>
        <taxon>Bacillati</taxon>
        <taxon>Bacillota</taxon>
        <taxon>Erysipelotrichia</taxon>
        <taxon>Erysipelotrichales</taxon>
        <taxon>Coprobacillaceae</taxon>
        <taxon>Catenibacterium</taxon>
    </lineage>
</organism>
<keyword evidence="1" id="KW-0812">Transmembrane</keyword>
<evidence type="ECO:0000313" key="3">
    <source>
        <dbReference type="Proteomes" id="UP000603474"/>
    </source>
</evidence>
<name>A0ABR7K965_9FIRM</name>
<accession>A0ABR7K965</accession>
<feature type="transmembrane region" description="Helical" evidence="1">
    <location>
        <begin position="57"/>
        <end position="85"/>
    </location>
</feature>
<evidence type="ECO:0008006" key="4">
    <source>
        <dbReference type="Google" id="ProtNLM"/>
    </source>
</evidence>
<keyword evidence="1" id="KW-1133">Transmembrane helix</keyword>
<protein>
    <recommendedName>
        <fullName evidence="4">DUF4190 domain-containing protein</fullName>
    </recommendedName>
</protein>
<dbReference type="Proteomes" id="UP000603474">
    <property type="component" value="Unassembled WGS sequence"/>
</dbReference>
<evidence type="ECO:0000256" key="1">
    <source>
        <dbReference type="SAM" id="Phobius"/>
    </source>
</evidence>
<gene>
    <name evidence="2" type="ORF">H8909_03185</name>
</gene>
<sequence>MNSIPLICGLLSIVVFLIYFYSANHAPYSYTDIILIGPVFSFVGLIFSIITRKERTLIWWLGLLLCILGFLGCIMLFMILVMFLIS</sequence>
<dbReference type="EMBL" id="JACRWG010000006">
    <property type="protein sequence ID" value="MBC6009255.1"/>
    <property type="molecule type" value="Genomic_DNA"/>
</dbReference>
<feature type="transmembrane region" description="Helical" evidence="1">
    <location>
        <begin position="28"/>
        <end position="50"/>
    </location>
</feature>
<keyword evidence="3" id="KW-1185">Reference proteome</keyword>
<comment type="caution">
    <text evidence="2">The sequence shown here is derived from an EMBL/GenBank/DDBJ whole genome shotgun (WGS) entry which is preliminary data.</text>
</comment>
<keyword evidence="1" id="KW-0472">Membrane</keyword>
<reference evidence="2 3" key="1">
    <citation type="submission" date="2020-08" db="EMBL/GenBank/DDBJ databases">
        <authorList>
            <person name="Liu C."/>
            <person name="Sun Q."/>
        </authorList>
    </citation>
    <scope>NUCLEOTIDE SEQUENCE [LARGE SCALE GENOMIC DNA]</scope>
    <source>
        <strain evidence="2 3">NSJ-22</strain>
    </source>
</reference>
<proteinExistence type="predicted"/>
<feature type="transmembrane region" description="Helical" evidence="1">
    <location>
        <begin position="5"/>
        <end position="22"/>
    </location>
</feature>
<evidence type="ECO:0000313" key="2">
    <source>
        <dbReference type="EMBL" id="MBC6009255.1"/>
    </source>
</evidence>